<evidence type="ECO:0000256" key="2">
    <source>
        <dbReference type="SAM" id="MobiDB-lite"/>
    </source>
</evidence>
<feature type="compositionally biased region" description="Low complexity" evidence="2">
    <location>
        <begin position="585"/>
        <end position="596"/>
    </location>
</feature>
<evidence type="ECO:0000313" key="4">
    <source>
        <dbReference type="EMBL" id="OIR11003.1"/>
    </source>
</evidence>
<dbReference type="SMART" id="SM00470">
    <property type="entry name" value="ParB"/>
    <property type="match status" value="1"/>
</dbReference>
<dbReference type="EMBL" id="MLJW01000021">
    <property type="protein sequence ID" value="OIR11003.1"/>
    <property type="molecule type" value="Genomic_DNA"/>
</dbReference>
<dbReference type="Gene3D" id="1.10.10.2830">
    <property type="match status" value="1"/>
</dbReference>
<dbReference type="InterPro" id="IPR041468">
    <property type="entry name" value="HTH_ParB/Spo0J"/>
</dbReference>
<gene>
    <name evidence="4" type="primary">spo0C_1</name>
    <name evidence="4" type="ORF">GALL_71740</name>
</gene>
<dbReference type="SUPFAM" id="SSF110849">
    <property type="entry name" value="ParB/Sulfiredoxin"/>
    <property type="match status" value="1"/>
</dbReference>
<reference evidence="4" key="1">
    <citation type="submission" date="2016-10" db="EMBL/GenBank/DDBJ databases">
        <title>Sequence of Gallionella enrichment culture.</title>
        <authorList>
            <person name="Poehlein A."/>
            <person name="Muehling M."/>
            <person name="Daniel R."/>
        </authorList>
    </citation>
    <scope>NUCLEOTIDE SEQUENCE</scope>
</reference>
<dbReference type="GO" id="GO:0005694">
    <property type="term" value="C:chromosome"/>
    <property type="evidence" value="ECO:0007669"/>
    <property type="project" value="TreeGrafter"/>
</dbReference>
<dbReference type="SUPFAM" id="SSF109709">
    <property type="entry name" value="KorB DNA-binding domain-like"/>
    <property type="match status" value="1"/>
</dbReference>
<evidence type="ECO:0000256" key="1">
    <source>
        <dbReference type="ARBA" id="ARBA00022829"/>
    </source>
</evidence>
<dbReference type="InterPro" id="IPR004437">
    <property type="entry name" value="ParB/RepB/Spo0J"/>
</dbReference>
<name>A0A1J5SSN8_9ZZZZ</name>
<proteinExistence type="predicted"/>
<evidence type="ECO:0000259" key="3">
    <source>
        <dbReference type="SMART" id="SM00470"/>
    </source>
</evidence>
<feature type="region of interest" description="Disordered" evidence="2">
    <location>
        <begin position="563"/>
        <end position="610"/>
    </location>
</feature>
<dbReference type="InterPro" id="IPR003115">
    <property type="entry name" value="ParB_N"/>
</dbReference>
<dbReference type="Pfam" id="PF02195">
    <property type="entry name" value="ParB_N"/>
    <property type="match status" value="1"/>
</dbReference>
<dbReference type="GO" id="GO:0007059">
    <property type="term" value="P:chromosome segregation"/>
    <property type="evidence" value="ECO:0007669"/>
    <property type="project" value="UniProtKB-KW"/>
</dbReference>
<dbReference type="NCBIfam" id="TIGR00180">
    <property type="entry name" value="parB_part"/>
    <property type="match status" value="1"/>
</dbReference>
<dbReference type="InterPro" id="IPR036086">
    <property type="entry name" value="ParB/Sulfiredoxin_sf"/>
</dbReference>
<dbReference type="PANTHER" id="PTHR33375:SF1">
    <property type="entry name" value="CHROMOSOME-PARTITIONING PROTEIN PARB-RELATED"/>
    <property type="match status" value="1"/>
</dbReference>
<dbReference type="Gene3D" id="3.90.1530.30">
    <property type="match status" value="1"/>
</dbReference>
<dbReference type="AlphaFoldDB" id="A0A1J5SSN8"/>
<organism evidence="4">
    <name type="scientific">mine drainage metagenome</name>
    <dbReference type="NCBI Taxonomy" id="410659"/>
    <lineage>
        <taxon>unclassified sequences</taxon>
        <taxon>metagenomes</taxon>
        <taxon>ecological metagenomes</taxon>
    </lineage>
</organism>
<dbReference type="InterPro" id="IPR050336">
    <property type="entry name" value="Chromosome_partition/occlusion"/>
</dbReference>
<protein>
    <submittedName>
        <fullName evidence="4">Chromosome-partitioning protein Spo0J</fullName>
    </submittedName>
</protein>
<accession>A0A1J5SSN8</accession>
<feature type="domain" description="ParB-like N-terminal" evidence="3">
    <location>
        <begin position="14"/>
        <end position="116"/>
    </location>
</feature>
<dbReference type="GO" id="GO:0003677">
    <property type="term" value="F:DNA binding"/>
    <property type="evidence" value="ECO:0007669"/>
    <property type="project" value="InterPro"/>
</dbReference>
<dbReference type="PANTHER" id="PTHR33375">
    <property type="entry name" value="CHROMOSOME-PARTITIONING PROTEIN PARB-RELATED"/>
    <property type="match status" value="1"/>
</dbReference>
<comment type="caution">
    <text evidence="4">The sequence shown here is derived from an EMBL/GenBank/DDBJ whole genome shotgun (WGS) entry which is preliminary data.</text>
</comment>
<keyword evidence="1" id="KW-0159">Chromosome partition</keyword>
<dbReference type="Pfam" id="PF17762">
    <property type="entry name" value="HTH_ParB"/>
    <property type="match status" value="1"/>
</dbReference>
<sequence length="610" mass="68143">MNAPLQLNTQLNAEIIDRTRLHPSPTNPRKRRGLDAESLNELAESIKSVGIAQPILVRVSLQEDGHGAFENRGNYEIIAGERRWRAAGIAGLDQVPCILLNIDDLEVLKIQLVENKQRKDLDELEEAEGYEKLLKEKTSDGKPYTVDMIAKAMGVSRGTIYARMKLLDLCEKARQALYDNQIDGSTALLIARISPEKIQLEALQDILRQEMSYRRAHDHIQRKFMLELKTAVFDIKDASLLKKAGTCDGCPKRTGNQPDLFSDVKSKDVCTDPVCFAMKKAAHFLIIRNKAEAEGAKIISGAEAKKILPSNYSPEYQLRQNGYATPDDKIPNDPKGRTWQQALKQTKLLETKDGEKPRLQPTIIENPHEKGEIIQAFNIEQAAKALREQGYEVSLRGTSSGKPVKTEKEKAEAEKLKAQIKAENLYRARLVQAIHTKAQEDLSGETPQLRPELFRLLAIEIFDQSKAYAAKTNLIATHLGEEGAKENTWEANKAFKKHLETLHPQTCLLIMIDLIMAPEEKAESWHVSNKHTPDTLLALATMHGIDSGSLKKQAELEIKEEIDAKKKAKAATAKPAKKAEKAKPTKPAQETTPATKPARKAAEWPFPTPL</sequence>